<dbReference type="PANTHER" id="PTHR10742">
    <property type="entry name" value="FLAVIN MONOAMINE OXIDASE"/>
    <property type="match status" value="1"/>
</dbReference>
<dbReference type="AlphaFoldDB" id="A0A1I0S4P0"/>
<evidence type="ECO:0000313" key="12">
    <source>
        <dbReference type="Proteomes" id="UP000199469"/>
    </source>
</evidence>
<comment type="catalytic activity">
    <reaction evidence="8">
        <text>L-tryptophan + O2 = indole-3-acetamide + CO2 + H2O</text>
        <dbReference type="Rhea" id="RHEA:16165"/>
        <dbReference type="ChEBI" id="CHEBI:15377"/>
        <dbReference type="ChEBI" id="CHEBI:15379"/>
        <dbReference type="ChEBI" id="CHEBI:16031"/>
        <dbReference type="ChEBI" id="CHEBI:16526"/>
        <dbReference type="ChEBI" id="CHEBI:57912"/>
        <dbReference type="EC" id="1.13.12.3"/>
    </reaction>
</comment>
<keyword evidence="6" id="KW-0560">Oxidoreductase</keyword>
<dbReference type="GO" id="GO:0009851">
    <property type="term" value="P:auxin biosynthetic process"/>
    <property type="evidence" value="ECO:0007669"/>
    <property type="project" value="UniProtKB-KW"/>
</dbReference>
<dbReference type="PRINTS" id="PR00757">
    <property type="entry name" value="AMINEOXDASEF"/>
</dbReference>
<comment type="pathway">
    <text evidence="2">Plant hormone metabolism; auxin biosynthesis.</text>
</comment>
<dbReference type="Gene3D" id="3.50.50.60">
    <property type="entry name" value="FAD/NAD(P)-binding domain"/>
    <property type="match status" value="1"/>
</dbReference>
<sequence length="451" mass="51193">MTTRRSFIRQGLLAAGGLMIPSSSFANFILSGKKKVIVIGAGFSGLAAANKLNQRNFDVTVLESQNRIGGRVFSHQMNDNLVVELGAEWVGNSHNRILELCNELKLDLSENQMDTHLLYKGIYSPARQWDFSKNWKLKMESLLENYRHLNDKDKLILDKMDWWRYLVNNGCKDRDLDLRELMDSTDFGESIRKVSANAALSEYVENTGDTQNQMDKKIIGGNTMLAQRLSEKLGKEKILLNHAVTRIEQGDKVKVYCANGKVFEADKVICTLPTFALKNIDWKPGLPENKIEALNELQYARINKHAMLFDNRFWKSENFDMVTDQLPHYFYHATQGQSGSSGVLISYSIGDKAAVIANQNDMTNFKSVQETLQPVFGDVKSHLKQQANYYWGNDQRSHGSYAIYGPGQWFRVRPVLKEPFMHTHFAGEHLADWQGFMEGAIVSGEEAAGEF</sequence>
<dbReference type="GO" id="GO:0050361">
    <property type="term" value="F:tryptophan 2-monooxygenase activity"/>
    <property type="evidence" value="ECO:0007669"/>
    <property type="project" value="UniProtKB-EC"/>
</dbReference>
<dbReference type="InterPro" id="IPR036188">
    <property type="entry name" value="FAD/NAD-bd_sf"/>
</dbReference>
<reference evidence="12" key="1">
    <citation type="submission" date="2016-10" db="EMBL/GenBank/DDBJ databases">
        <authorList>
            <person name="Varghese N."/>
            <person name="Submissions S."/>
        </authorList>
    </citation>
    <scope>NUCLEOTIDE SEQUENCE [LARGE SCALE GENOMIC DNA]</scope>
    <source>
        <strain evidence="12">DSM 17724</strain>
    </source>
</reference>
<feature type="binding site" evidence="9">
    <location>
        <position position="347"/>
    </location>
    <ligand>
        <name>substrate</name>
    </ligand>
</feature>
<dbReference type="EMBL" id="FOIU01000004">
    <property type="protein sequence ID" value="SEW48976.1"/>
    <property type="molecule type" value="Genomic_DNA"/>
</dbReference>
<organism evidence="11 12">
    <name type="scientific">Chryseobacterium wanjuense</name>
    <dbReference type="NCBI Taxonomy" id="356305"/>
    <lineage>
        <taxon>Bacteria</taxon>
        <taxon>Pseudomonadati</taxon>
        <taxon>Bacteroidota</taxon>
        <taxon>Flavobacteriia</taxon>
        <taxon>Flavobacteriales</taxon>
        <taxon>Weeksellaceae</taxon>
        <taxon>Chryseobacterium group</taxon>
        <taxon>Chryseobacterium</taxon>
    </lineage>
</organism>
<dbReference type="EC" id="1.13.12.3" evidence="4"/>
<dbReference type="InterPro" id="IPR002937">
    <property type="entry name" value="Amino_oxidase"/>
</dbReference>
<dbReference type="SUPFAM" id="SSF51905">
    <property type="entry name" value="FAD/NAD(P)-binding domain"/>
    <property type="match status" value="1"/>
</dbReference>
<dbReference type="PROSITE" id="PS51318">
    <property type="entry name" value="TAT"/>
    <property type="match status" value="1"/>
</dbReference>
<feature type="binding site" evidence="9">
    <location>
        <position position="44"/>
    </location>
    <ligand>
        <name>FAD</name>
        <dbReference type="ChEBI" id="CHEBI:57692"/>
    </ligand>
</feature>
<evidence type="ECO:0000256" key="4">
    <source>
        <dbReference type="ARBA" id="ARBA00012535"/>
    </source>
</evidence>
<name>A0A1I0S4P0_9FLAO</name>
<dbReference type="PANTHER" id="PTHR10742:SF342">
    <property type="entry name" value="AMINE OXIDASE"/>
    <property type="match status" value="1"/>
</dbReference>
<dbReference type="GO" id="GO:0009063">
    <property type="term" value="P:amino acid catabolic process"/>
    <property type="evidence" value="ECO:0007669"/>
    <property type="project" value="TreeGrafter"/>
</dbReference>
<evidence type="ECO:0000256" key="5">
    <source>
        <dbReference type="ARBA" id="ARBA00017871"/>
    </source>
</evidence>
<feature type="binding site" evidence="9">
    <location>
        <position position="428"/>
    </location>
    <ligand>
        <name>FAD</name>
        <dbReference type="ChEBI" id="CHEBI:57692"/>
    </ligand>
</feature>
<dbReference type="GO" id="GO:0001716">
    <property type="term" value="F:L-amino-acid oxidase activity"/>
    <property type="evidence" value="ECO:0007669"/>
    <property type="project" value="TreeGrafter"/>
</dbReference>
<evidence type="ECO:0000256" key="1">
    <source>
        <dbReference type="ARBA" id="ARBA00001974"/>
    </source>
</evidence>
<comment type="cofactor">
    <cofactor evidence="1">
        <name>FAD</name>
        <dbReference type="ChEBI" id="CHEBI:57692"/>
    </cofactor>
</comment>
<gene>
    <name evidence="11" type="ORF">SAMN05421841_3955</name>
</gene>
<dbReference type="Proteomes" id="UP000199469">
    <property type="component" value="Unassembled WGS sequence"/>
</dbReference>
<proteinExistence type="inferred from homology"/>
<dbReference type="Pfam" id="PF01593">
    <property type="entry name" value="Amino_oxidase"/>
    <property type="match status" value="1"/>
</dbReference>
<evidence type="ECO:0000259" key="10">
    <source>
        <dbReference type="Pfam" id="PF01593"/>
    </source>
</evidence>
<evidence type="ECO:0000256" key="9">
    <source>
        <dbReference type="PIRSR" id="PIRSR601613-1"/>
    </source>
</evidence>
<evidence type="ECO:0000313" key="11">
    <source>
        <dbReference type="EMBL" id="SEW48976.1"/>
    </source>
</evidence>
<evidence type="ECO:0000256" key="6">
    <source>
        <dbReference type="ARBA" id="ARBA00023002"/>
    </source>
</evidence>
<dbReference type="STRING" id="356305.SAMN05421841_3955"/>
<comment type="similarity">
    <text evidence="3">Belongs to the tryptophan 2-monooxygenase family.</text>
</comment>
<dbReference type="RefSeq" id="WP_089795727.1">
    <property type="nucleotide sequence ID" value="NZ_FOIU01000004.1"/>
</dbReference>
<evidence type="ECO:0000256" key="7">
    <source>
        <dbReference type="ARBA" id="ARBA00023070"/>
    </source>
</evidence>
<dbReference type="InterPro" id="IPR050281">
    <property type="entry name" value="Flavin_monoamine_oxidase"/>
</dbReference>
<evidence type="ECO:0000256" key="8">
    <source>
        <dbReference type="ARBA" id="ARBA00047321"/>
    </source>
</evidence>
<feature type="domain" description="Amine oxidase" evidence="10">
    <location>
        <begin position="43"/>
        <end position="449"/>
    </location>
</feature>
<dbReference type="SUPFAM" id="SSF54373">
    <property type="entry name" value="FAD-linked reductases, C-terminal domain"/>
    <property type="match status" value="1"/>
</dbReference>
<keyword evidence="7" id="KW-0073">Auxin biosynthesis</keyword>
<dbReference type="InterPro" id="IPR006311">
    <property type="entry name" value="TAT_signal"/>
</dbReference>
<accession>A0A1I0S4P0</accession>
<keyword evidence="12" id="KW-1185">Reference proteome</keyword>
<protein>
    <recommendedName>
        <fullName evidence="5">Tryptophan 2-monooxygenase</fullName>
        <ecNumber evidence="4">1.13.12.3</ecNumber>
    </recommendedName>
</protein>
<evidence type="ECO:0000256" key="3">
    <source>
        <dbReference type="ARBA" id="ARBA00005833"/>
    </source>
</evidence>
<dbReference type="OrthoDB" id="9767561at2"/>
<dbReference type="InterPro" id="IPR001613">
    <property type="entry name" value="Flavin_amine_oxidase"/>
</dbReference>
<feature type="binding site" evidence="9">
    <location>
        <position position="244"/>
    </location>
    <ligand>
        <name>FAD</name>
        <dbReference type="ChEBI" id="CHEBI:57692"/>
    </ligand>
</feature>
<evidence type="ECO:0000256" key="2">
    <source>
        <dbReference type="ARBA" id="ARBA00004814"/>
    </source>
</evidence>